<evidence type="ECO:0000259" key="2">
    <source>
        <dbReference type="PROSITE" id="PS50086"/>
    </source>
</evidence>
<organism evidence="3 4">
    <name type="scientific">Nematostella vectensis</name>
    <name type="common">Starlet sea anemone</name>
    <dbReference type="NCBI Taxonomy" id="45351"/>
    <lineage>
        <taxon>Eukaryota</taxon>
        <taxon>Metazoa</taxon>
        <taxon>Cnidaria</taxon>
        <taxon>Anthozoa</taxon>
        <taxon>Hexacorallia</taxon>
        <taxon>Actiniaria</taxon>
        <taxon>Edwardsiidae</taxon>
        <taxon>Nematostella</taxon>
    </lineage>
</organism>
<evidence type="ECO:0000313" key="3">
    <source>
        <dbReference type="EMBL" id="EDO36872.1"/>
    </source>
</evidence>
<dbReference type="GO" id="GO:0005096">
    <property type="term" value="F:GTPase activator activity"/>
    <property type="evidence" value="ECO:0000318"/>
    <property type="project" value="GO_Central"/>
</dbReference>
<feature type="compositionally biased region" description="Low complexity" evidence="1">
    <location>
        <begin position="23"/>
        <end position="42"/>
    </location>
</feature>
<dbReference type="GO" id="GO:0016192">
    <property type="term" value="P:vesicle-mediated transport"/>
    <property type="evidence" value="ECO:0007669"/>
    <property type="project" value="UniProtKB-ARBA"/>
</dbReference>
<name>A7SHD4_NEMVE</name>
<dbReference type="HOGENOM" id="CLU_015133_3_0_1"/>
<keyword evidence="4" id="KW-1185">Reference proteome</keyword>
<dbReference type="InParanoid" id="A7SHD4"/>
<dbReference type="GO" id="GO:0005773">
    <property type="term" value="C:vacuole"/>
    <property type="evidence" value="ECO:0007669"/>
    <property type="project" value="UniProtKB-ARBA"/>
</dbReference>
<dbReference type="AlphaFoldDB" id="A7SHD4"/>
<feature type="domain" description="Rab-GAP TBC" evidence="2">
    <location>
        <begin position="143"/>
        <end position="362"/>
    </location>
</feature>
<reference evidence="3 4" key="1">
    <citation type="journal article" date="2007" name="Science">
        <title>Sea anemone genome reveals ancestral eumetazoan gene repertoire and genomic organization.</title>
        <authorList>
            <person name="Putnam N.H."/>
            <person name="Srivastava M."/>
            <person name="Hellsten U."/>
            <person name="Dirks B."/>
            <person name="Chapman J."/>
            <person name="Salamov A."/>
            <person name="Terry A."/>
            <person name="Shapiro H."/>
            <person name="Lindquist E."/>
            <person name="Kapitonov V.V."/>
            <person name="Jurka J."/>
            <person name="Genikhovich G."/>
            <person name="Grigoriev I.V."/>
            <person name="Lucas S.M."/>
            <person name="Steele R.E."/>
            <person name="Finnerty J.R."/>
            <person name="Technau U."/>
            <person name="Martindale M.Q."/>
            <person name="Rokhsar D.S."/>
        </authorList>
    </citation>
    <scope>NUCLEOTIDE SEQUENCE [LARGE SCALE GENOMIC DNA]</scope>
    <source>
        <strain evidence="4">CH2 X CH6</strain>
    </source>
</reference>
<feature type="non-terminal residue" evidence="3">
    <location>
        <position position="1"/>
    </location>
</feature>
<dbReference type="GO" id="GO:2000785">
    <property type="term" value="P:regulation of autophagosome assembly"/>
    <property type="evidence" value="ECO:0000318"/>
    <property type="project" value="GO_Central"/>
</dbReference>
<gene>
    <name evidence="3" type="ORF">NEMVEDRAFT_v1g118447</name>
</gene>
<dbReference type="Proteomes" id="UP000001593">
    <property type="component" value="Unassembled WGS sequence"/>
</dbReference>
<dbReference type="InterPro" id="IPR035969">
    <property type="entry name" value="Rab-GAP_TBC_sf"/>
</dbReference>
<dbReference type="GO" id="GO:0019899">
    <property type="term" value="F:enzyme binding"/>
    <property type="evidence" value="ECO:0007669"/>
    <property type="project" value="UniProtKB-ARBA"/>
</dbReference>
<dbReference type="InterPro" id="IPR000195">
    <property type="entry name" value="Rab-GAP-TBC_dom"/>
</dbReference>
<dbReference type="FunFam" id="1.10.472.80:FF:000006">
    <property type="entry name" value="TBC1 domain family member 14"/>
    <property type="match status" value="1"/>
</dbReference>
<dbReference type="eggNOG" id="KOG2223">
    <property type="taxonomic scope" value="Eukaryota"/>
</dbReference>
<dbReference type="PANTHER" id="PTHR47219:SF15">
    <property type="entry name" value="TBC1 DOMAIN FAMILY MEMBER 12 ISOFORM X1"/>
    <property type="match status" value="1"/>
</dbReference>
<dbReference type="SUPFAM" id="SSF47923">
    <property type="entry name" value="Ypt/Rab-GAP domain of gyp1p"/>
    <property type="match status" value="2"/>
</dbReference>
<feature type="non-terminal residue" evidence="3">
    <location>
        <position position="414"/>
    </location>
</feature>
<feature type="region of interest" description="Disordered" evidence="1">
    <location>
        <begin position="88"/>
        <end position="107"/>
    </location>
</feature>
<sequence>GWKLFGKVPPKEISKPQEEGNKTSFQQEASTSSSSKPKFLSLKRNSAAVPSSTTALIFENRPSNLPAKSAAEEKKHRQMYEAMVAEAKKKELRDKKRQEKEMKQKSKQEKVISSAACVWTSEILPNWESMKHSRKAKELWWQGLPPSVRGKIWKLAIGNDLQITYELFDIFQSHAYEKLMVTRNNRKKNKESGSVAELPTNDYPMSVVSSEHKVELIMLDVSRTFPSLCIFQEGGPFHDVLHSILGAYTCYRPDVGYVQGMSFIAAVLLLNLEPPDAFISFANLLNKPCQLAFFRVDHPMMKAYFATFEILLSEFLNKLHEHFHHESFSPDMYLIDWIFTLFSKSLPLDVACRVWDVFCRDGDDFLFRTALGILKFYQDDLLEMDFIHLGQFLTKLPDDIPVNNLFDSISSINL</sequence>
<proteinExistence type="predicted"/>
<dbReference type="OMA" id="FQEAGPY"/>
<dbReference type="Gene3D" id="1.10.8.270">
    <property type="entry name" value="putative rabgap domain of human tbc1 domain family member 14 like domains"/>
    <property type="match status" value="1"/>
</dbReference>
<dbReference type="PANTHER" id="PTHR47219">
    <property type="entry name" value="RAB GTPASE-ACTIVATING PROTEIN 1-LIKE"/>
    <property type="match status" value="1"/>
</dbReference>
<dbReference type="Pfam" id="PF00566">
    <property type="entry name" value="RabGAP-TBC"/>
    <property type="match status" value="1"/>
</dbReference>
<accession>A7SHD4</accession>
<dbReference type="PhylomeDB" id="A7SHD4"/>
<dbReference type="FunFam" id="1.10.10.750:FF:000005">
    <property type="entry name" value="TBC1 domain family member 14"/>
    <property type="match status" value="1"/>
</dbReference>
<dbReference type="PROSITE" id="PS50086">
    <property type="entry name" value="TBC_RABGAP"/>
    <property type="match status" value="1"/>
</dbReference>
<dbReference type="FunFam" id="1.10.8.270:FF:000008">
    <property type="entry name" value="Putative TBC1 domain family member 14"/>
    <property type="match status" value="1"/>
</dbReference>
<dbReference type="Gene3D" id="1.10.472.80">
    <property type="entry name" value="Ypt/Rab-GAP domain of gyp1p, domain 3"/>
    <property type="match status" value="1"/>
</dbReference>
<dbReference type="SMART" id="SM00164">
    <property type="entry name" value="TBC"/>
    <property type="match status" value="1"/>
</dbReference>
<dbReference type="EMBL" id="DS469659">
    <property type="protein sequence ID" value="EDO36872.1"/>
    <property type="molecule type" value="Genomic_DNA"/>
</dbReference>
<protein>
    <recommendedName>
        <fullName evidence="2">Rab-GAP TBC domain-containing protein</fullName>
    </recommendedName>
</protein>
<feature type="region of interest" description="Disordered" evidence="1">
    <location>
        <begin position="1"/>
        <end position="51"/>
    </location>
</feature>
<dbReference type="STRING" id="45351.A7SHD4"/>
<evidence type="ECO:0000313" key="4">
    <source>
        <dbReference type="Proteomes" id="UP000001593"/>
    </source>
</evidence>
<feature type="compositionally biased region" description="Basic and acidic residues" evidence="1">
    <location>
        <begin position="9"/>
        <end position="21"/>
    </location>
</feature>
<evidence type="ECO:0000256" key="1">
    <source>
        <dbReference type="SAM" id="MobiDB-lite"/>
    </source>
</evidence>
<dbReference type="Gene3D" id="1.10.10.750">
    <property type="entry name" value="Ypt/Rab-GAP domain of gyp1p, domain 1"/>
    <property type="match status" value="1"/>
</dbReference>
<dbReference type="InterPro" id="IPR050302">
    <property type="entry name" value="Rab_GAP_TBC_domain"/>
</dbReference>
<dbReference type="GO" id="GO:0031410">
    <property type="term" value="C:cytoplasmic vesicle"/>
    <property type="evidence" value="ECO:0007669"/>
    <property type="project" value="UniProtKB-ARBA"/>
</dbReference>